<dbReference type="Proteomes" id="UP000245771">
    <property type="component" value="Unassembled WGS sequence"/>
</dbReference>
<feature type="domain" description="RRM" evidence="4">
    <location>
        <begin position="32"/>
        <end position="108"/>
    </location>
</feature>
<evidence type="ECO:0000313" key="6">
    <source>
        <dbReference type="Proteomes" id="UP000245771"/>
    </source>
</evidence>
<dbReference type="InterPro" id="IPR035979">
    <property type="entry name" value="RBD_domain_sf"/>
</dbReference>
<dbReference type="GO" id="GO:0005634">
    <property type="term" value="C:nucleus"/>
    <property type="evidence" value="ECO:0007669"/>
    <property type="project" value="TreeGrafter"/>
</dbReference>
<dbReference type="SMART" id="SM00360">
    <property type="entry name" value="RRM"/>
    <property type="match status" value="2"/>
</dbReference>
<reference evidence="5 6" key="1">
    <citation type="journal article" date="2018" name="Mol. Biol. Evol.">
        <title>Broad Genomic Sampling Reveals a Smut Pathogenic Ancestry of the Fungal Clade Ustilaginomycotina.</title>
        <authorList>
            <person name="Kijpornyongpan T."/>
            <person name="Mondo S.J."/>
            <person name="Barry K."/>
            <person name="Sandor L."/>
            <person name="Lee J."/>
            <person name="Lipzen A."/>
            <person name="Pangilinan J."/>
            <person name="LaButti K."/>
            <person name="Hainaut M."/>
            <person name="Henrissat B."/>
            <person name="Grigoriev I.V."/>
            <person name="Spatafora J.W."/>
            <person name="Aime M.C."/>
        </authorList>
    </citation>
    <scope>NUCLEOTIDE SEQUENCE [LARGE SCALE GENOMIC DNA]</scope>
    <source>
        <strain evidence="5 6">MCA 3882</strain>
    </source>
</reference>
<dbReference type="Pfam" id="PF00076">
    <property type="entry name" value="RRM_1"/>
    <property type="match status" value="2"/>
</dbReference>
<evidence type="ECO:0000313" key="5">
    <source>
        <dbReference type="EMBL" id="PWN37618.1"/>
    </source>
</evidence>
<evidence type="ECO:0000259" key="4">
    <source>
        <dbReference type="PROSITE" id="PS50102"/>
    </source>
</evidence>
<feature type="domain" description="RRM" evidence="4">
    <location>
        <begin position="199"/>
        <end position="276"/>
    </location>
</feature>
<dbReference type="RefSeq" id="XP_025357920.1">
    <property type="nucleotide sequence ID" value="XM_025500098.1"/>
</dbReference>
<evidence type="ECO:0000256" key="3">
    <source>
        <dbReference type="SAM" id="MobiDB-lite"/>
    </source>
</evidence>
<dbReference type="FunCoup" id="A0A316VKN6">
    <property type="interactions" value="22"/>
</dbReference>
<dbReference type="InterPro" id="IPR000504">
    <property type="entry name" value="RRM_dom"/>
</dbReference>
<feature type="region of interest" description="Disordered" evidence="3">
    <location>
        <begin position="100"/>
        <end position="198"/>
    </location>
</feature>
<evidence type="ECO:0000256" key="1">
    <source>
        <dbReference type="ARBA" id="ARBA00022884"/>
    </source>
</evidence>
<dbReference type="PANTHER" id="PTHR48025">
    <property type="entry name" value="OS02G0815200 PROTEIN"/>
    <property type="match status" value="1"/>
</dbReference>
<dbReference type="PANTHER" id="PTHR48025:SF1">
    <property type="entry name" value="RRM DOMAIN-CONTAINING PROTEIN"/>
    <property type="match status" value="1"/>
</dbReference>
<dbReference type="GO" id="GO:0003729">
    <property type="term" value="F:mRNA binding"/>
    <property type="evidence" value="ECO:0007669"/>
    <property type="project" value="TreeGrafter"/>
</dbReference>
<feature type="compositionally biased region" description="Acidic residues" evidence="3">
    <location>
        <begin position="157"/>
        <end position="167"/>
    </location>
</feature>
<dbReference type="CDD" id="cd00590">
    <property type="entry name" value="RRM_SF"/>
    <property type="match status" value="1"/>
</dbReference>
<proteinExistence type="predicted"/>
<feature type="compositionally biased region" description="Basic residues" evidence="3">
    <location>
        <begin position="131"/>
        <end position="141"/>
    </location>
</feature>
<feature type="region of interest" description="Disordered" evidence="3">
    <location>
        <begin position="1"/>
        <end position="24"/>
    </location>
</feature>
<keyword evidence="6" id="KW-1185">Reference proteome</keyword>
<accession>A0A316VKN6</accession>
<dbReference type="AlphaFoldDB" id="A0A316VKN6"/>
<name>A0A316VKN6_9BASI</name>
<sequence>MAESVNTSANPAPGPGGAEAQVSSTAAVDDANKVFAGNLAFSTTEDELKSVFAEAGSVTHIQIIKRGTRSLGYGFVTFATEAEAQKAVSTLDKKEIAGREINVEGAKPQLLAKHNDSGNQTGESGEGKSKSANRRRNKAARGGRNGAASSRRPRTDEGEEGTEEDVNENGAGKKTTNGAKPARQPRKPKGPPEGEPSKTLLFVANLPFRFTDEQLKEAFSGYQVKTAKVIKRFYGSRTKGFGFVDLETEEEQQRALKEVNGKTVEGRALSLKIAIQGEDRKAAKEAEEAEGQATA</sequence>
<dbReference type="GeneID" id="37021879"/>
<dbReference type="SUPFAM" id="SSF54928">
    <property type="entry name" value="RNA-binding domain, RBD"/>
    <property type="match status" value="2"/>
</dbReference>
<keyword evidence="1 2" id="KW-0694">RNA-binding</keyword>
<dbReference type="Gene3D" id="3.30.70.330">
    <property type="match status" value="2"/>
</dbReference>
<dbReference type="PROSITE" id="PS50102">
    <property type="entry name" value="RRM"/>
    <property type="match status" value="2"/>
</dbReference>
<dbReference type="STRING" id="1280837.A0A316VKN6"/>
<dbReference type="InterPro" id="IPR050502">
    <property type="entry name" value="Euk_RNA-bind_prot"/>
</dbReference>
<gene>
    <name evidence="5" type="ORF">FA14DRAFT_16763</name>
</gene>
<protein>
    <recommendedName>
        <fullName evidence="4">RRM domain-containing protein</fullName>
    </recommendedName>
</protein>
<dbReference type="InterPro" id="IPR012677">
    <property type="entry name" value="Nucleotide-bd_a/b_plait_sf"/>
</dbReference>
<dbReference type="EMBL" id="KZ819602">
    <property type="protein sequence ID" value="PWN37618.1"/>
    <property type="molecule type" value="Genomic_DNA"/>
</dbReference>
<evidence type="ECO:0000256" key="2">
    <source>
        <dbReference type="PROSITE-ProRule" id="PRU00176"/>
    </source>
</evidence>
<dbReference type="OrthoDB" id="439808at2759"/>
<organism evidence="5 6">
    <name type="scientific">Meira miltonrushii</name>
    <dbReference type="NCBI Taxonomy" id="1280837"/>
    <lineage>
        <taxon>Eukaryota</taxon>
        <taxon>Fungi</taxon>
        <taxon>Dikarya</taxon>
        <taxon>Basidiomycota</taxon>
        <taxon>Ustilaginomycotina</taxon>
        <taxon>Exobasidiomycetes</taxon>
        <taxon>Exobasidiales</taxon>
        <taxon>Brachybasidiaceae</taxon>
        <taxon>Meira</taxon>
    </lineage>
</organism>
<dbReference type="InParanoid" id="A0A316VKN6"/>